<dbReference type="PANTHER" id="PTHR31972">
    <property type="entry name" value="EXPRESSED PROTEIN"/>
    <property type="match status" value="1"/>
</dbReference>
<sequence length="254" mass="28262">MLAASSPHLVTVQDAITCFYRTILSSDKELFTQVVWSANQVGGTFLSVTVKYGISPSKPHDHLLRKMKGRRSFATGDSAISLHWDTSAVAYESRPKPSKAFYLAMVPGEALYSTKLALVDGGKEHEIMIRCKGDELNAKESELYVEVDMKEVVSVRRLRWNFRGNQAIFVDGSTVDVMWGVHGWWFCNSSRCAEFLRGRVRILALSDSDAAASEFQRDRIRIPAWSRPESVVIVACPANTAAIASDRGWNRGAT</sequence>
<dbReference type="Pfam" id="PF05910">
    <property type="entry name" value="DUF868"/>
    <property type="match status" value="1"/>
</dbReference>
<proteinExistence type="predicted"/>
<dbReference type="InterPro" id="IPR008586">
    <property type="entry name" value="DUF868_pln"/>
</dbReference>
<comment type="caution">
    <text evidence="1">The sequence shown here is derived from an EMBL/GenBank/DDBJ whole genome shotgun (WGS) entry which is preliminary data.</text>
</comment>
<protein>
    <recommendedName>
        <fullName evidence="3">DUF868 family protein</fullName>
    </recommendedName>
</protein>
<name>A0A8J5FZM0_ZINOF</name>
<dbReference type="AlphaFoldDB" id="A0A8J5FZM0"/>
<keyword evidence="2" id="KW-1185">Reference proteome</keyword>
<reference evidence="1 2" key="1">
    <citation type="submission" date="2020-08" db="EMBL/GenBank/DDBJ databases">
        <title>Plant Genome Project.</title>
        <authorList>
            <person name="Zhang R.-G."/>
        </authorList>
    </citation>
    <scope>NUCLEOTIDE SEQUENCE [LARGE SCALE GENOMIC DNA]</scope>
    <source>
        <tissue evidence="1">Rhizome</tissue>
    </source>
</reference>
<evidence type="ECO:0008006" key="3">
    <source>
        <dbReference type="Google" id="ProtNLM"/>
    </source>
</evidence>
<gene>
    <name evidence="1" type="ORF">ZIOFF_042970</name>
</gene>
<dbReference type="PANTHER" id="PTHR31972:SF48">
    <property type="entry name" value="OS04G0407500 PROTEIN"/>
    <property type="match status" value="1"/>
</dbReference>
<evidence type="ECO:0000313" key="1">
    <source>
        <dbReference type="EMBL" id="KAG6495179.1"/>
    </source>
</evidence>
<evidence type="ECO:0000313" key="2">
    <source>
        <dbReference type="Proteomes" id="UP000734854"/>
    </source>
</evidence>
<organism evidence="1 2">
    <name type="scientific">Zingiber officinale</name>
    <name type="common">Ginger</name>
    <name type="synonym">Amomum zingiber</name>
    <dbReference type="NCBI Taxonomy" id="94328"/>
    <lineage>
        <taxon>Eukaryota</taxon>
        <taxon>Viridiplantae</taxon>
        <taxon>Streptophyta</taxon>
        <taxon>Embryophyta</taxon>
        <taxon>Tracheophyta</taxon>
        <taxon>Spermatophyta</taxon>
        <taxon>Magnoliopsida</taxon>
        <taxon>Liliopsida</taxon>
        <taxon>Zingiberales</taxon>
        <taxon>Zingiberaceae</taxon>
        <taxon>Zingiber</taxon>
    </lineage>
</organism>
<dbReference type="Proteomes" id="UP000734854">
    <property type="component" value="Unassembled WGS sequence"/>
</dbReference>
<accession>A0A8J5FZM0</accession>
<dbReference type="EMBL" id="JACMSC010000012">
    <property type="protein sequence ID" value="KAG6495179.1"/>
    <property type="molecule type" value="Genomic_DNA"/>
</dbReference>